<dbReference type="AlphaFoldDB" id="A0A9R0EKC1"/>
<dbReference type="OrthoDB" id="7466648at2759"/>
<name>A0A9R0EKC1_SPOFR</name>
<feature type="chain" id="PRO_5040438793" evidence="1">
    <location>
        <begin position="20"/>
        <end position="243"/>
    </location>
</feature>
<dbReference type="RefSeq" id="XP_035440407.2">
    <property type="nucleotide sequence ID" value="XM_035584514.2"/>
</dbReference>
<dbReference type="Proteomes" id="UP000829999">
    <property type="component" value="Chromosome 2"/>
</dbReference>
<evidence type="ECO:0000313" key="2">
    <source>
        <dbReference type="Proteomes" id="UP000829999"/>
    </source>
</evidence>
<accession>A0A9R0EKC1</accession>
<reference evidence="3" key="1">
    <citation type="submission" date="2025-08" db="UniProtKB">
        <authorList>
            <consortium name="RefSeq"/>
        </authorList>
    </citation>
    <scope>IDENTIFICATION</scope>
    <source>
        <tissue evidence="3">Whole larval tissue</tissue>
    </source>
</reference>
<feature type="signal peptide" evidence="1">
    <location>
        <begin position="1"/>
        <end position="19"/>
    </location>
</feature>
<protein>
    <submittedName>
        <fullName evidence="3">Uncharacterized protein LOC118269406</fullName>
    </submittedName>
</protein>
<evidence type="ECO:0000313" key="3">
    <source>
        <dbReference type="RefSeq" id="XP_035440407.2"/>
    </source>
</evidence>
<proteinExistence type="predicted"/>
<organism evidence="2 3">
    <name type="scientific">Spodoptera frugiperda</name>
    <name type="common">Fall armyworm</name>
    <dbReference type="NCBI Taxonomy" id="7108"/>
    <lineage>
        <taxon>Eukaryota</taxon>
        <taxon>Metazoa</taxon>
        <taxon>Ecdysozoa</taxon>
        <taxon>Arthropoda</taxon>
        <taxon>Hexapoda</taxon>
        <taxon>Insecta</taxon>
        <taxon>Pterygota</taxon>
        <taxon>Neoptera</taxon>
        <taxon>Endopterygota</taxon>
        <taxon>Lepidoptera</taxon>
        <taxon>Glossata</taxon>
        <taxon>Ditrysia</taxon>
        <taxon>Noctuoidea</taxon>
        <taxon>Noctuidae</taxon>
        <taxon>Amphipyrinae</taxon>
        <taxon>Spodoptera</taxon>
    </lineage>
</organism>
<evidence type="ECO:0000256" key="1">
    <source>
        <dbReference type="SAM" id="SignalP"/>
    </source>
</evidence>
<keyword evidence="1" id="KW-0732">Signal</keyword>
<sequence>MALVFSVLLISLLLQVSICMRNFHFPHPHIYGLGMYNHYPHYEDYDSESLVVRSHRNRYHRFKDNSDYSDSEHHYKMACRCSCVKCRKPKPKPCCKDFCLQQCSMQNNIFVVPYPVPFVVSPLNQSATRATTTEQATTHTSTTPLTISTTTLTTTTTAETKSTAVFFVRNQPKRFRIVADKRRRNMGNNDIRPPKFRDRLPKYGIVPIPEKLAIRLMEQMRDGHRKNQYRRQVNVDRNVLQNY</sequence>
<keyword evidence="2" id="KW-1185">Reference proteome</keyword>
<gene>
    <name evidence="3" type="primary">LOC118269406</name>
</gene>
<dbReference type="GeneID" id="118269406"/>